<keyword evidence="3 5" id="KW-0808">Transferase</keyword>
<evidence type="ECO:0000313" key="5">
    <source>
        <dbReference type="EMBL" id="OJD57915.1"/>
    </source>
</evidence>
<dbReference type="GO" id="GO:0016020">
    <property type="term" value="C:membrane"/>
    <property type="evidence" value="ECO:0007669"/>
    <property type="project" value="GOC"/>
</dbReference>
<comment type="similarity">
    <text evidence="1">Belongs to the glycosyltransferase 2 family.</text>
</comment>
<dbReference type="PANTHER" id="PTHR43398">
    <property type="entry name" value="DOLICHOL-PHOSPHATE MANNOSYLTRANSFERASE SUBUNIT 1"/>
    <property type="match status" value="1"/>
</dbReference>
<proteinExistence type="inferred from homology"/>
<comment type="caution">
    <text evidence="5">The sequence shown here is derived from an EMBL/GenBank/DDBJ whole genome shotgun (WGS) entry which is preliminary data.</text>
</comment>
<accession>A0A1J9TLF2</accession>
<evidence type="ECO:0000256" key="3">
    <source>
        <dbReference type="ARBA" id="ARBA00022679"/>
    </source>
</evidence>
<evidence type="ECO:0000256" key="2">
    <source>
        <dbReference type="ARBA" id="ARBA00022676"/>
    </source>
</evidence>
<dbReference type="InterPro" id="IPR029044">
    <property type="entry name" value="Nucleotide-diphossugar_trans"/>
</dbReference>
<dbReference type="SUPFAM" id="SSF53448">
    <property type="entry name" value="Nucleotide-diphospho-sugar transferases"/>
    <property type="match status" value="2"/>
</dbReference>
<dbReference type="PANTHER" id="PTHR43398:SF1">
    <property type="entry name" value="DOLICHOL-PHOSPHATE MANNOSYLTRANSFERASE SUBUNIT 1"/>
    <property type="match status" value="1"/>
</dbReference>
<dbReference type="CDD" id="cd04179">
    <property type="entry name" value="DPM_DPG-synthase_like"/>
    <property type="match status" value="1"/>
</dbReference>
<organism evidence="5 6">
    <name type="scientific">Bacillus albus</name>
    <dbReference type="NCBI Taxonomy" id="2026189"/>
    <lineage>
        <taxon>Bacteria</taxon>
        <taxon>Bacillati</taxon>
        <taxon>Bacillota</taxon>
        <taxon>Bacilli</taxon>
        <taxon>Bacillales</taxon>
        <taxon>Bacillaceae</taxon>
        <taxon>Bacillus</taxon>
        <taxon>Bacillus cereus group</taxon>
    </lineage>
</organism>
<name>A0A1J9TLF2_9BACI</name>
<sequence length="505" mass="56727">MGLSVVIVLGEEKSKLNQILNKVHHIKPLEIIIVADDRMSAIQSIPTFIESNVVVIEEKNKWKAPVHGAKIANGDVILFLNGEDVIFSVELERFIEPLLKKEQDVILNNIDSVCFEKMRVEWPSIAMVYRKIVNDVLGRMDLKYDSMLSMPYAITKKVIEDIGYDTLQNPALSQIILIEKGWRLQSSSAITNTSLNNIAANKTSFYKNELTKLEVGEIKENIKALESWLQRKDDRGNYTDGGRKREIIEQLKKQKNNSRFHKGWGMNSSIYNGKQLSIIIPAQNEEATIKEVILEARKVEPKEIIVVINGSTDQTEVIAKQLGATVIVYEETLGHDVGRAIGAKEAIGDILLFIDADFAIPAKDLHPLTQAVANGVDMVLNDLNLNLRFPLYIVNLYKYMLNIACNRKDLGVGSTIAVPHAISRKCLEGIGWDTLHTACVAQVKAILEGYKVECVHFVDVMKPNRIRPNEHFATVGHPPAVLRITGDHVEGLSYLLKNRDFKDLF</sequence>
<dbReference type="EMBL" id="MAOE01000124">
    <property type="protein sequence ID" value="OJD57915.1"/>
    <property type="molecule type" value="Genomic_DNA"/>
</dbReference>
<keyword evidence="2" id="KW-0328">Glycosyltransferase</keyword>
<dbReference type="InterPro" id="IPR039528">
    <property type="entry name" value="DPM1-like"/>
</dbReference>
<dbReference type="AlphaFoldDB" id="A0A1J9TLF2"/>
<evidence type="ECO:0000313" key="6">
    <source>
        <dbReference type="Proteomes" id="UP000181873"/>
    </source>
</evidence>
<dbReference type="InterPro" id="IPR001173">
    <property type="entry name" value="Glyco_trans_2-like"/>
</dbReference>
<evidence type="ECO:0000259" key="4">
    <source>
        <dbReference type="Pfam" id="PF00535"/>
    </source>
</evidence>
<dbReference type="CDD" id="cd00761">
    <property type="entry name" value="Glyco_tranf_GTA_type"/>
    <property type="match status" value="1"/>
</dbReference>
<dbReference type="Pfam" id="PF00535">
    <property type="entry name" value="Glycos_transf_2"/>
    <property type="match status" value="2"/>
</dbReference>
<dbReference type="GO" id="GO:0004582">
    <property type="term" value="F:dolichyl-phosphate beta-D-mannosyltransferase activity"/>
    <property type="evidence" value="ECO:0007669"/>
    <property type="project" value="InterPro"/>
</dbReference>
<feature type="domain" description="Glycosyltransferase 2-like" evidence="4">
    <location>
        <begin position="4"/>
        <end position="130"/>
    </location>
</feature>
<dbReference type="GO" id="GO:0009247">
    <property type="term" value="P:glycolipid biosynthetic process"/>
    <property type="evidence" value="ECO:0007669"/>
    <property type="project" value="TreeGrafter"/>
</dbReference>
<dbReference type="Gene3D" id="3.90.550.10">
    <property type="entry name" value="Spore Coat Polysaccharide Biosynthesis Protein SpsA, Chain A"/>
    <property type="match status" value="2"/>
</dbReference>
<dbReference type="Proteomes" id="UP000181873">
    <property type="component" value="Unassembled WGS sequence"/>
</dbReference>
<feature type="domain" description="Glycosyltransferase 2-like" evidence="4">
    <location>
        <begin position="277"/>
        <end position="379"/>
    </location>
</feature>
<dbReference type="FunFam" id="3.90.550.10:FF:000134">
    <property type="entry name" value="Glycosyl transferase family 2"/>
    <property type="match status" value="1"/>
</dbReference>
<evidence type="ECO:0000256" key="1">
    <source>
        <dbReference type="ARBA" id="ARBA00006739"/>
    </source>
</evidence>
<protein>
    <submittedName>
        <fullName evidence="5">Glycosyl transferase</fullName>
    </submittedName>
</protein>
<reference evidence="5 6" key="1">
    <citation type="submission" date="2016-06" db="EMBL/GenBank/DDBJ databases">
        <title>First insights into the genetic diversity and population structure of in the Bacillus cereus group bacteria from diverse marine environments.</title>
        <authorList>
            <person name="Liu Y."/>
            <person name="Lai Q."/>
            <person name="Shao Z."/>
        </authorList>
    </citation>
    <scope>NUCLEOTIDE SEQUENCE [LARGE SCALE GENOMIC DNA]</scope>
    <source>
        <strain evidence="5 6">N35-10-2</strain>
    </source>
</reference>
<gene>
    <name evidence="5" type="ORF">BAU25_19190</name>
</gene>